<keyword evidence="1" id="KW-0813">Transport</keyword>
<keyword evidence="6" id="KW-1185">Reference proteome</keyword>
<dbReference type="EMBL" id="BAAACW010000096">
    <property type="protein sequence ID" value="GAA0364084.1"/>
    <property type="molecule type" value="Genomic_DNA"/>
</dbReference>
<dbReference type="InterPro" id="IPR003439">
    <property type="entry name" value="ABC_transporter-like_ATP-bd"/>
</dbReference>
<dbReference type="PANTHER" id="PTHR42781:SF9">
    <property type="entry name" value="AMINO ACID ABC TRANSPORTER, ATP-BINDING PROTEIN-RELATED"/>
    <property type="match status" value="1"/>
</dbReference>
<dbReference type="PROSITE" id="PS50893">
    <property type="entry name" value="ABC_TRANSPORTER_2"/>
    <property type="match status" value="1"/>
</dbReference>
<keyword evidence="2" id="KW-0547">Nucleotide-binding</keyword>
<dbReference type="InterPro" id="IPR003593">
    <property type="entry name" value="AAA+_ATPase"/>
</dbReference>
<dbReference type="SMART" id="SM00382">
    <property type="entry name" value="AAA"/>
    <property type="match status" value="1"/>
</dbReference>
<dbReference type="Proteomes" id="UP001501166">
    <property type="component" value="Unassembled WGS sequence"/>
</dbReference>
<evidence type="ECO:0000256" key="1">
    <source>
        <dbReference type="ARBA" id="ARBA00022448"/>
    </source>
</evidence>
<gene>
    <name evidence="5" type="ORF">GCM10008932_15660</name>
</gene>
<dbReference type="InterPro" id="IPR027417">
    <property type="entry name" value="P-loop_NTPase"/>
</dbReference>
<dbReference type="RefSeq" id="WP_343755418.1">
    <property type="nucleotide sequence ID" value="NZ_BAAACW010000096.1"/>
</dbReference>
<comment type="caution">
    <text evidence="5">The sequence shown here is derived from an EMBL/GenBank/DDBJ whole genome shotgun (WGS) entry which is preliminary data.</text>
</comment>
<evidence type="ECO:0000256" key="2">
    <source>
        <dbReference type="ARBA" id="ARBA00022741"/>
    </source>
</evidence>
<name>A0ABN0XHH5_9LACT</name>
<accession>A0ABN0XHH5</accession>
<dbReference type="Gene3D" id="3.40.50.300">
    <property type="entry name" value="P-loop containing nucleotide triphosphate hydrolases"/>
    <property type="match status" value="1"/>
</dbReference>
<evidence type="ECO:0000313" key="6">
    <source>
        <dbReference type="Proteomes" id="UP001501166"/>
    </source>
</evidence>
<dbReference type="GO" id="GO:0005524">
    <property type="term" value="F:ATP binding"/>
    <property type="evidence" value="ECO:0007669"/>
    <property type="project" value="UniProtKB-KW"/>
</dbReference>
<dbReference type="Pfam" id="PF00005">
    <property type="entry name" value="ABC_tran"/>
    <property type="match status" value="1"/>
</dbReference>
<proteinExistence type="predicted"/>
<protein>
    <submittedName>
        <fullName evidence="5">Amino acid ABC transporter ATP-binding protein</fullName>
    </submittedName>
</protein>
<dbReference type="InterPro" id="IPR050093">
    <property type="entry name" value="ABC_SmlMolc_Importer"/>
</dbReference>
<dbReference type="SUPFAM" id="SSF52540">
    <property type="entry name" value="P-loop containing nucleoside triphosphate hydrolases"/>
    <property type="match status" value="1"/>
</dbReference>
<sequence length="215" mass="23463">MLEIKNIGKSLGGQQLINDFSLSVNKGEIVSIVGESGSGKTTLIRLLNQLELPDDGSIHLNDRPLYSDGEIKGQSNESIGLVFQDFQLFPNLTVIENCTLSPVLNKELSKAEAESKAEDILSKLNIAHKQSAYPKELSGGQKQRVAIARALMLDPDILCLDEPTSALDYATANQFGSLLLSLLEENIGIIMITHDTTFAKTYSTRIISSELFLPN</sequence>
<dbReference type="InterPro" id="IPR017871">
    <property type="entry name" value="ABC_transporter-like_CS"/>
</dbReference>
<feature type="domain" description="ABC transporter" evidence="4">
    <location>
        <begin position="2"/>
        <end position="213"/>
    </location>
</feature>
<dbReference type="PROSITE" id="PS00211">
    <property type="entry name" value="ABC_TRANSPORTER_1"/>
    <property type="match status" value="1"/>
</dbReference>
<evidence type="ECO:0000259" key="4">
    <source>
        <dbReference type="PROSITE" id="PS50893"/>
    </source>
</evidence>
<keyword evidence="3 5" id="KW-0067">ATP-binding</keyword>
<evidence type="ECO:0000313" key="5">
    <source>
        <dbReference type="EMBL" id="GAA0364084.1"/>
    </source>
</evidence>
<dbReference type="PANTHER" id="PTHR42781">
    <property type="entry name" value="SPERMIDINE/PUTRESCINE IMPORT ATP-BINDING PROTEIN POTA"/>
    <property type="match status" value="1"/>
</dbReference>
<evidence type="ECO:0000256" key="3">
    <source>
        <dbReference type="ARBA" id="ARBA00022840"/>
    </source>
</evidence>
<reference evidence="5 6" key="1">
    <citation type="journal article" date="2019" name="Int. J. Syst. Evol. Microbiol.">
        <title>The Global Catalogue of Microorganisms (GCM) 10K type strain sequencing project: providing services to taxonomists for standard genome sequencing and annotation.</title>
        <authorList>
            <consortium name="The Broad Institute Genomics Platform"/>
            <consortium name="The Broad Institute Genome Sequencing Center for Infectious Disease"/>
            <person name="Wu L."/>
            <person name="Ma J."/>
        </authorList>
    </citation>
    <scope>NUCLEOTIDE SEQUENCE [LARGE SCALE GENOMIC DNA]</scope>
    <source>
        <strain evidence="5 6">JCM 12662</strain>
    </source>
</reference>
<organism evidence="5 6">
    <name type="scientific">Alkalibacterium iburiense</name>
    <dbReference type="NCBI Taxonomy" id="290589"/>
    <lineage>
        <taxon>Bacteria</taxon>
        <taxon>Bacillati</taxon>
        <taxon>Bacillota</taxon>
        <taxon>Bacilli</taxon>
        <taxon>Lactobacillales</taxon>
        <taxon>Carnobacteriaceae</taxon>
        <taxon>Alkalibacterium</taxon>
    </lineage>
</organism>